<dbReference type="EMBL" id="JAHDYS010000013">
    <property type="protein sequence ID" value="MBT1072856.1"/>
    <property type="molecule type" value="Genomic_DNA"/>
</dbReference>
<sequence>MDVVCLRTFSVAVAFVIMLTGCTRSPSAKFYTLTPLAPQETLPSVQKAPVAVKVMPVTIPDYLDRPQIVTQTGTNSLKTAEFNRWAGSLRNGISAVLAENLGLLLGSDQVSVHPGIGSKKVDYSVNMQVVRLDALPGDKVFLKVQWIVSPGQEGRGPAPQTRTFSERLSDSSYETLVTGISKTLEQASREIAGEISGLRNEKSDK</sequence>
<keyword evidence="3" id="KW-1185">Reference proteome</keyword>
<dbReference type="SUPFAM" id="SSF159594">
    <property type="entry name" value="XCC0632-like"/>
    <property type="match status" value="1"/>
</dbReference>
<reference evidence="2 3" key="1">
    <citation type="submission" date="2021-05" db="EMBL/GenBank/DDBJ databases">
        <title>The draft genome of Geobacter chapellei DSM 13688.</title>
        <authorList>
            <person name="Xu Z."/>
            <person name="Masuda Y."/>
            <person name="Itoh H."/>
            <person name="Senoo K."/>
        </authorList>
    </citation>
    <scope>NUCLEOTIDE SEQUENCE [LARGE SCALE GENOMIC DNA]</scope>
    <source>
        <strain evidence="2 3">DSM 13688</strain>
    </source>
</reference>
<dbReference type="PROSITE" id="PS51257">
    <property type="entry name" value="PROKAR_LIPOPROTEIN"/>
    <property type="match status" value="1"/>
</dbReference>
<gene>
    <name evidence="2" type="ORF">KJB30_13755</name>
</gene>
<dbReference type="InterPro" id="IPR005586">
    <property type="entry name" value="ABC_trans_aux"/>
</dbReference>
<comment type="caution">
    <text evidence="2">The sequence shown here is derived from an EMBL/GenBank/DDBJ whole genome shotgun (WGS) entry which is preliminary data.</text>
</comment>
<evidence type="ECO:0000259" key="1">
    <source>
        <dbReference type="Pfam" id="PF03886"/>
    </source>
</evidence>
<feature type="domain" description="ABC-type transport auxiliary lipoprotein component" evidence="1">
    <location>
        <begin position="31"/>
        <end position="192"/>
    </location>
</feature>
<organism evidence="2 3">
    <name type="scientific">Pelotalea chapellei</name>
    <dbReference type="NCBI Taxonomy" id="44671"/>
    <lineage>
        <taxon>Bacteria</taxon>
        <taxon>Pseudomonadati</taxon>
        <taxon>Thermodesulfobacteriota</taxon>
        <taxon>Desulfuromonadia</taxon>
        <taxon>Geobacterales</taxon>
        <taxon>Geobacteraceae</taxon>
        <taxon>Pelotalea</taxon>
    </lineage>
</organism>
<name>A0ABS5UBJ3_9BACT</name>
<accession>A0ABS5UBJ3</accession>
<proteinExistence type="predicted"/>
<evidence type="ECO:0000313" key="3">
    <source>
        <dbReference type="Proteomes" id="UP000784128"/>
    </source>
</evidence>
<evidence type="ECO:0000313" key="2">
    <source>
        <dbReference type="EMBL" id="MBT1072856.1"/>
    </source>
</evidence>
<dbReference type="Proteomes" id="UP000784128">
    <property type="component" value="Unassembled WGS sequence"/>
</dbReference>
<dbReference type="Gene3D" id="3.40.50.10610">
    <property type="entry name" value="ABC-type transport auxiliary lipoprotein component"/>
    <property type="match status" value="1"/>
</dbReference>
<dbReference type="Pfam" id="PF03886">
    <property type="entry name" value="ABC_trans_aux"/>
    <property type="match status" value="1"/>
</dbReference>
<protein>
    <submittedName>
        <fullName evidence="2">Membrane integrity-associated transporter subunit PqiC</fullName>
    </submittedName>
</protein>
<dbReference type="RefSeq" id="WP_214300275.1">
    <property type="nucleotide sequence ID" value="NZ_JAHDYS010000013.1"/>
</dbReference>